<dbReference type="Gene3D" id="3.40.50.2300">
    <property type="match status" value="2"/>
</dbReference>
<dbReference type="AlphaFoldDB" id="E6LFX5"/>
<dbReference type="eggNOG" id="COG2984">
    <property type="taxonomic scope" value="Bacteria"/>
</dbReference>
<name>E6LFX5_ENTI1</name>
<organism evidence="1 2">
    <name type="scientific">Enterococcus italicus (strain DSM 15952 / CCUG 50447 / LMG 22039 / TP 1.5)</name>
    <dbReference type="NCBI Taxonomy" id="888064"/>
    <lineage>
        <taxon>Bacteria</taxon>
        <taxon>Bacillati</taxon>
        <taxon>Bacillota</taxon>
        <taxon>Bacilli</taxon>
        <taxon>Lactobacillales</taxon>
        <taxon>Enterococcaceae</taxon>
        <taxon>Enterococcus</taxon>
    </lineage>
</organism>
<comment type="caution">
    <text evidence="1">The sequence shown here is derived from an EMBL/GenBank/DDBJ whole genome shotgun (WGS) entry which is preliminary data.</text>
</comment>
<proteinExistence type="predicted"/>
<reference evidence="1 2" key="1">
    <citation type="submission" date="2010-12" db="EMBL/GenBank/DDBJ databases">
        <authorList>
            <person name="Muzny D."/>
            <person name="Qin X."/>
            <person name="Deng J."/>
            <person name="Jiang H."/>
            <person name="Liu Y."/>
            <person name="Qu J."/>
            <person name="Song X.-Z."/>
            <person name="Zhang L."/>
            <person name="Thornton R."/>
            <person name="Coyle M."/>
            <person name="Francisco L."/>
            <person name="Jackson L."/>
            <person name="Javaid M."/>
            <person name="Korchina V."/>
            <person name="Kovar C."/>
            <person name="Mata R."/>
            <person name="Mathew T."/>
            <person name="Ngo R."/>
            <person name="Nguyen L."/>
            <person name="Nguyen N."/>
            <person name="Okwuonu G."/>
            <person name="Ongeri F."/>
            <person name="Pham C."/>
            <person name="Simmons D."/>
            <person name="Wilczek-Boney K."/>
            <person name="Hale W."/>
            <person name="Jakkamsetti A."/>
            <person name="Pham P."/>
            <person name="Ruth R."/>
            <person name="San Lucas F."/>
            <person name="Warren J."/>
            <person name="Zhang J."/>
            <person name="Zhao Z."/>
            <person name="Zhou C."/>
            <person name="Zhu D."/>
            <person name="Lee S."/>
            <person name="Bess C."/>
            <person name="Blankenburg K."/>
            <person name="Forbes L."/>
            <person name="Fu Q."/>
            <person name="Gubbala S."/>
            <person name="Hirani K."/>
            <person name="Jayaseelan J.C."/>
            <person name="Lara F."/>
            <person name="Munidasa M."/>
            <person name="Palculict T."/>
            <person name="Patil S."/>
            <person name="Pu L.-L."/>
            <person name="Saada N."/>
            <person name="Tang L."/>
            <person name="Weissenberger G."/>
            <person name="Zhu Y."/>
            <person name="Hemphill L."/>
            <person name="Shang Y."/>
            <person name="Youmans B."/>
            <person name="Ayvaz T."/>
            <person name="Ross M."/>
            <person name="Santibanez J."/>
            <person name="Aqrawi P."/>
            <person name="Gross S."/>
            <person name="Joshi V."/>
            <person name="Fowler G."/>
            <person name="Nazareth L."/>
            <person name="Reid J."/>
            <person name="Worley K."/>
            <person name="Petrosino J."/>
            <person name="Highlander S."/>
            <person name="Gibbs R."/>
        </authorList>
    </citation>
    <scope>NUCLEOTIDE SEQUENCE [LARGE SCALE GENOMIC DNA]</scope>
    <source>
        <strain evidence="2">DSM 15952 / CCUG 50447 / LMG 22039 / TP 1.5</strain>
    </source>
</reference>
<dbReference type="PATRIC" id="fig|888064.11.peg.554"/>
<dbReference type="InterPro" id="IPR047776">
    <property type="entry name" value="ABC_SBP_TrpX-like"/>
</dbReference>
<evidence type="ECO:0000313" key="1">
    <source>
        <dbReference type="EMBL" id="EFU73877.1"/>
    </source>
</evidence>
<keyword evidence="2" id="KW-1185">Reference proteome</keyword>
<sequence length="339" mass="35801">MKKLSKGIAGLAFFLALGIGGYLVGLQQGTSKVATTTTSTQKHYTIGILQYISHPSLDQIKKGIIDGLDKEGYTDGKNATITFLNGQGDQSKLKTMSQQLVSENPDVLIPIATPAAKAIANETTTIPIVAGAISDPVGSGLVTSVTEPTGNITGVQNKAPIADQIKLLKELLPDAKTIGVIYSANEENSKSYVKAITEKGTEAGYEIKSYAIQSSNDLAQTVQVMSQETDVIYVPQDNGIASAFQTLVNEANKAKKPVFVSVDNMVEEGGLATVGQDQYQLGIRTAKLVAKVLKQTSKTTLPFDVVSTGNVIVNEEKAKELGITIPEDVLKDATIVGGD</sequence>
<dbReference type="InterPro" id="IPR028082">
    <property type="entry name" value="Peripla_BP_I"/>
</dbReference>
<protein>
    <submittedName>
        <fullName evidence="1">ABC transporter substrate binding protein</fullName>
    </submittedName>
</protein>
<dbReference type="RefSeq" id="WP_007208283.1">
    <property type="nucleotide sequence ID" value="NZ_GL622241.1"/>
</dbReference>
<evidence type="ECO:0000313" key="2">
    <source>
        <dbReference type="Proteomes" id="UP000010296"/>
    </source>
</evidence>
<dbReference type="OrthoDB" id="9776955at2"/>
<dbReference type="InterPro" id="IPR007487">
    <property type="entry name" value="ABC_transpt-TYRBP-like"/>
</dbReference>
<dbReference type="CDD" id="cd06325">
    <property type="entry name" value="PBP1_ABC_unchar_transporter"/>
    <property type="match status" value="1"/>
</dbReference>
<dbReference type="HOGENOM" id="CLU_058196_0_0_9"/>
<dbReference type="EMBL" id="AEPV01000044">
    <property type="protein sequence ID" value="EFU73877.1"/>
    <property type="molecule type" value="Genomic_DNA"/>
</dbReference>
<dbReference type="PANTHER" id="PTHR35271:SF1">
    <property type="entry name" value="ABC TRANSPORTER, SUBSTRATE-BINDING LIPOPROTEIN"/>
    <property type="match status" value="1"/>
</dbReference>
<gene>
    <name evidence="1" type="ORF">HMPREF9088_1265</name>
</gene>
<dbReference type="STRING" id="888064.HMPREF9088_1265"/>
<dbReference type="SUPFAM" id="SSF53822">
    <property type="entry name" value="Periplasmic binding protein-like I"/>
    <property type="match status" value="1"/>
</dbReference>
<dbReference type="PANTHER" id="PTHR35271">
    <property type="entry name" value="ABC TRANSPORTER, SUBSTRATE-BINDING LIPOPROTEIN-RELATED"/>
    <property type="match status" value="1"/>
</dbReference>
<dbReference type="Pfam" id="PF04392">
    <property type="entry name" value="ABC_sub_bind"/>
    <property type="match status" value="1"/>
</dbReference>
<dbReference type="NCBIfam" id="NF041285">
    <property type="entry name" value="ABC_SBP_TrpX"/>
    <property type="match status" value="1"/>
</dbReference>
<accession>E6LFX5</accession>
<dbReference type="Proteomes" id="UP000010296">
    <property type="component" value="Unassembled WGS sequence"/>
</dbReference>